<dbReference type="PANTHER" id="PTHR43280">
    <property type="entry name" value="ARAC-FAMILY TRANSCRIPTIONAL REGULATOR"/>
    <property type="match status" value="1"/>
</dbReference>
<dbReference type="SUPFAM" id="SSF51215">
    <property type="entry name" value="Regulatory protein AraC"/>
    <property type="match status" value="1"/>
</dbReference>
<dbReference type="InterPro" id="IPR003313">
    <property type="entry name" value="AraC-bd"/>
</dbReference>
<evidence type="ECO:0000259" key="4">
    <source>
        <dbReference type="PROSITE" id="PS01124"/>
    </source>
</evidence>
<dbReference type="Gene3D" id="2.60.120.280">
    <property type="entry name" value="Regulatory protein AraC"/>
    <property type="match status" value="1"/>
</dbReference>
<dbReference type="InterPro" id="IPR020449">
    <property type="entry name" value="Tscrpt_reg_AraC-type_HTH"/>
</dbReference>
<gene>
    <name evidence="5" type="ORF">ACFQMJ_19765</name>
</gene>
<evidence type="ECO:0000256" key="1">
    <source>
        <dbReference type="ARBA" id="ARBA00023015"/>
    </source>
</evidence>
<keyword evidence="1" id="KW-0805">Transcription regulation</keyword>
<evidence type="ECO:0000256" key="3">
    <source>
        <dbReference type="ARBA" id="ARBA00023163"/>
    </source>
</evidence>
<reference evidence="6" key="1">
    <citation type="journal article" date="2019" name="Int. J. Syst. Evol. Microbiol.">
        <title>The Global Catalogue of Microorganisms (GCM) 10K type strain sequencing project: providing services to taxonomists for standard genome sequencing and annotation.</title>
        <authorList>
            <consortium name="The Broad Institute Genomics Platform"/>
            <consortium name="The Broad Institute Genome Sequencing Center for Infectious Disease"/>
            <person name="Wu L."/>
            <person name="Ma J."/>
        </authorList>
    </citation>
    <scope>NUCLEOTIDE SEQUENCE [LARGE SCALE GENOMIC DNA]</scope>
    <source>
        <strain evidence="6">KCTC 12907</strain>
    </source>
</reference>
<protein>
    <submittedName>
        <fullName evidence="5">AraC family transcriptional regulator</fullName>
    </submittedName>
</protein>
<organism evidence="5 6">
    <name type="scientific">Cohnella cellulosilytica</name>
    <dbReference type="NCBI Taxonomy" id="986710"/>
    <lineage>
        <taxon>Bacteria</taxon>
        <taxon>Bacillati</taxon>
        <taxon>Bacillota</taxon>
        <taxon>Bacilli</taxon>
        <taxon>Bacillales</taxon>
        <taxon>Paenibacillaceae</taxon>
        <taxon>Cohnella</taxon>
    </lineage>
</organism>
<accession>A0ABW2FCE1</accession>
<comment type="caution">
    <text evidence="5">The sequence shown here is derived from an EMBL/GenBank/DDBJ whole genome shotgun (WGS) entry which is preliminary data.</text>
</comment>
<keyword evidence="2" id="KW-0238">DNA-binding</keyword>
<dbReference type="InterPro" id="IPR009057">
    <property type="entry name" value="Homeodomain-like_sf"/>
</dbReference>
<dbReference type="SUPFAM" id="SSF46689">
    <property type="entry name" value="Homeodomain-like"/>
    <property type="match status" value="2"/>
</dbReference>
<dbReference type="InterPro" id="IPR018060">
    <property type="entry name" value="HTH_AraC"/>
</dbReference>
<evidence type="ECO:0000256" key="2">
    <source>
        <dbReference type="ARBA" id="ARBA00023125"/>
    </source>
</evidence>
<dbReference type="RefSeq" id="WP_378107458.1">
    <property type="nucleotide sequence ID" value="NZ_JBHSUP010000026.1"/>
</dbReference>
<dbReference type="Pfam" id="PF02311">
    <property type="entry name" value="AraC_binding"/>
    <property type="match status" value="1"/>
</dbReference>
<dbReference type="Gene3D" id="1.10.10.60">
    <property type="entry name" value="Homeodomain-like"/>
    <property type="match status" value="2"/>
</dbReference>
<dbReference type="PANTHER" id="PTHR43280:SF2">
    <property type="entry name" value="HTH-TYPE TRANSCRIPTIONAL REGULATOR EXSA"/>
    <property type="match status" value="1"/>
</dbReference>
<dbReference type="InterPro" id="IPR037923">
    <property type="entry name" value="HTH-like"/>
</dbReference>
<sequence>MLARKMFYYVQVAGHYYCKPNYLIRHKGFDSIQLVYGIKGTGRLVYRGTEYEVKPGQGYLIDCLEDYEYGNAGEGIWEKSWVHFLGSESRGYAQQILKTAGPLFKLPADSVIPGHLLRIVDLLRNGERRLDIVASCMLVEMLTELLMNGTEPAPENGDASRYAAAAIAYMEENVHLPLRLDEICRKVGLSKYYFSRVFHGETGLAPLEFLTLHRMKKAKEWLKNTDLPIQDIALKIGCPDPSYFSRMFSKHEGISPKQFRSYWHTRER</sequence>
<keyword evidence="6" id="KW-1185">Reference proteome</keyword>
<evidence type="ECO:0000313" key="5">
    <source>
        <dbReference type="EMBL" id="MFC7150776.1"/>
    </source>
</evidence>
<dbReference type="EMBL" id="JBHTAI010000012">
    <property type="protein sequence ID" value="MFC7150776.1"/>
    <property type="molecule type" value="Genomic_DNA"/>
</dbReference>
<dbReference type="Proteomes" id="UP001596378">
    <property type="component" value="Unassembled WGS sequence"/>
</dbReference>
<keyword evidence="3" id="KW-0804">Transcription</keyword>
<dbReference type="SMART" id="SM00342">
    <property type="entry name" value="HTH_ARAC"/>
    <property type="match status" value="1"/>
</dbReference>
<name>A0ABW2FCE1_9BACL</name>
<proteinExistence type="predicted"/>
<dbReference type="PROSITE" id="PS01124">
    <property type="entry name" value="HTH_ARAC_FAMILY_2"/>
    <property type="match status" value="1"/>
</dbReference>
<feature type="domain" description="HTH araC/xylS-type" evidence="4">
    <location>
        <begin position="164"/>
        <end position="262"/>
    </location>
</feature>
<dbReference type="Pfam" id="PF12833">
    <property type="entry name" value="HTH_18"/>
    <property type="match status" value="1"/>
</dbReference>
<dbReference type="PRINTS" id="PR00032">
    <property type="entry name" value="HTHARAC"/>
</dbReference>
<evidence type="ECO:0000313" key="6">
    <source>
        <dbReference type="Proteomes" id="UP001596378"/>
    </source>
</evidence>